<feature type="domain" description="PBP" evidence="2">
    <location>
        <begin position="42"/>
        <end position="275"/>
    </location>
</feature>
<dbReference type="InterPro" id="IPR024370">
    <property type="entry name" value="PBP_domain"/>
</dbReference>
<reference evidence="4" key="1">
    <citation type="journal article" date="2019" name="Int. J. Syst. Evol. Microbiol.">
        <title>The Global Catalogue of Microorganisms (GCM) 10K type strain sequencing project: providing services to taxonomists for standard genome sequencing and annotation.</title>
        <authorList>
            <consortium name="The Broad Institute Genomics Platform"/>
            <consortium name="The Broad Institute Genome Sequencing Center for Infectious Disease"/>
            <person name="Wu L."/>
            <person name="Ma J."/>
        </authorList>
    </citation>
    <scope>NUCLEOTIDE SEQUENCE [LARGE SCALE GENOMIC DNA]</scope>
    <source>
        <strain evidence="4">CCUG 49679</strain>
    </source>
</reference>
<comment type="caution">
    <text evidence="3">The sequence shown here is derived from an EMBL/GenBank/DDBJ whole genome shotgun (WGS) entry which is preliminary data.</text>
</comment>
<evidence type="ECO:0000259" key="2">
    <source>
        <dbReference type="Pfam" id="PF12849"/>
    </source>
</evidence>
<gene>
    <name evidence="3" type="ORF">ACFPVY_16585</name>
</gene>
<dbReference type="Pfam" id="PF12849">
    <property type="entry name" value="PBP_like_2"/>
    <property type="match status" value="1"/>
</dbReference>
<dbReference type="SUPFAM" id="SSF53850">
    <property type="entry name" value="Periplasmic binding protein-like II"/>
    <property type="match status" value="1"/>
</dbReference>
<dbReference type="PANTHER" id="PTHR30570:SF1">
    <property type="entry name" value="PHOSPHATE-BINDING PROTEIN PSTS"/>
    <property type="match status" value="1"/>
</dbReference>
<sequence length="307" mass="34346">MKIIFASFVLVFAFFMIHSCKDKKEQEALEARETKATFYIDETVMPVMEDQVSVFESEREAKVTLVPKAETEILAMVQNQESGLLVMSRVLTEGEQRAFTNKKIVPKITQIAIDGIALIVNTKSNDTVIDLQNIVDFMQGKSVPLIKGLVFDNPNSSTINHMKTLASVKDIDGKNVFALKTSNEVIKYISENDGYIGVVGVNWMTQPMPDMQKYTDAVRVLGVKNVKTMPNSAEYYKPSQVNLAEGFYPLVRKIYMLNYEGARGLGTGFATFVAGEVGQKIILKSGLAPVRLELREVKVRKEIDNQK</sequence>
<dbReference type="Gene3D" id="3.40.190.10">
    <property type="entry name" value="Periplasmic binding protein-like II"/>
    <property type="match status" value="2"/>
</dbReference>
<keyword evidence="4" id="KW-1185">Reference proteome</keyword>
<evidence type="ECO:0000313" key="3">
    <source>
        <dbReference type="EMBL" id="MFC6098270.1"/>
    </source>
</evidence>
<protein>
    <submittedName>
        <fullName evidence="3">PstS family phosphate ABC transporter substrate-binding protein</fullName>
    </submittedName>
</protein>
<dbReference type="InterPro" id="IPR050811">
    <property type="entry name" value="Phosphate_ABC_transporter"/>
</dbReference>
<name>A0ABW1PTT4_9FLAO</name>
<accession>A0ABW1PTT4</accession>
<organism evidence="3 4">
    <name type="scientific">Flavobacterium qiangtangense</name>
    <dbReference type="NCBI Taxonomy" id="1442595"/>
    <lineage>
        <taxon>Bacteria</taxon>
        <taxon>Pseudomonadati</taxon>
        <taxon>Bacteroidota</taxon>
        <taxon>Flavobacteriia</taxon>
        <taxon>Flavobacteriales</taxon>
        <taxon>Flavobacteriaceae</taxon>
        <taxon>Flavobacterium</taxon>
    </lineage>
</organism>
<evidence type="ECO:0000313" key="4">
    <source>
        <dbReference type="Proteomes" id="UP001596287"/>
    </source>
</evidence>
<dbReference type="PANTHER" id="PTHR30570">
    <property type="entry name" value="PERIPLASMIC PHOSPHATE BINDING COMPONENT OF PHOSPHATE ABC TRANSPORTER"/>
    <property type="match status" value="1"/>
</dbReference>
<keyword evidence="1" id="KW-0732">Signal</keyword>
<dbReference type="RefSeq" id="WP_379793276.1">
    <property type="nucleotide sequence ID" value="NZ_JBHSQB010000020.1"/>
</dbReference>
<dbReference type="Proteomes" id="UP001596287">
    <property type="component" value="Unassembled WGS sequence"/>
</dbReference>
<evidence type="ECO:0000256" key="1">
    <source>
        <dbReference type="ARBA" id="ARBA00022729"/>
    </source>
</evidence>
<proteinExistence type="predicted"/>
<dbReference type="EMBL" id="JBHSQB010000020">
    <property type="protein sequence ID" value="MFC6098270.1"/>
    <property type="molecule type" value="Genomic_DNA"/>
</dbReference>